<dbReference type="Gene3D" id="3.40.50.720">
    <property type="entry name" value="NAD(P)-binding Rossmann-like Domain"/>
    <property type="match status" value="1"/>
</dbReference>
<reference evidence="3 4" key="1">
    <citation type="submission" date="2019-01" db="EMBL/GenBank/DDBJ databases">
        <authorList>
            <person name="Chen W.-M."/>
        </authorList>
    </citation>
    <scope>NUCLEOTIDE SEQUENCE [LARGE SCALE GENOMIC DNA]</scope>
    <source>
        <strain evidence="3 4">TLA-22</strain>
    </source>
</reference>
<organism evidence="3 4">
    <name type="scientific">Sphingobium algorifonticola</name>
    <dbReference type="NCBI Taxonomy" id="2008318"/>
    <lineage>
        <taxon>Bacteria</taxon>
        <taxon>Pseudomonadati</taxon>
        <taxon>Pseudomonadota</taxon>
        <taxon>Alphaproteobacteria</taxon>
        <taxon>Sphingomonadales</taxon>
        <taxon>Sphingomonadaceae</taxon>
        <taxon>Sphingobium</taxon>
    </lineage>
</organism>
<dbReference type="InterPro" id="IPR002347">
    <property type="entry name" value="SDR_fam"/>
</dbReference>
<dbReference type="InterPro" id="IPR020904">
    <property type="entry name" value="Sc_DH/Rdtase_CS"/>
</dbReference>
<sequence>MAQRNLPRDNPLRRWLHDDRRHARAWRRHRRRGLPAPSVQAPVSAPFRWSVDRYPPCRSGKDNLLVNLGFDLAGRTALVTGAGQGLGRAIALRLASAGANVAVNDIDAAAAQNAVDEIVSKAGAGIAAPGDVSAAQDVAAMFAVATQAMGGVDILVINAGIVRGQTVDETSLDDWNHVLAVNLGGAFLCTKAMLAQSVRPGSGGRIVMIGSVVAHQGTIHGWAHYGASKSGLHGLAKSIARPAARTGMTVNVVAPGVIRTDMLADNHGEDGVAALAENVPLGRLGEPEDIAAAVHFLASDAARYITGAVLDVNGGFYIRA</sequence>
<dbReference type="GO" id="GO:0030497">
    <property type="term" value="P:fatty acid elongation"/>
    <property type="evidence" value="ECO:0007669"/>
    <property type="project" value="TreeGrafter"/>
</dbReference>
<gene>
    <name evidence="3" type="ORF">ENE74_15415</name>
</gene>
<evidence type="ECO:0000313" key="3">
    <source>
        <dbReference type="EMBL" id="RVT39431.1"/>
    </source>
</evidence>
<comment type="similarity">
    <text evidence="1">Belongs to the short-chain dehydrogenases/reductases (SDR) family.</text>
</comment>
<dbReference type="FunFam" id="3.40.50.720:FF:000173">
    <property type="entry name" value="3-oxoacyl-[acyl-carrier protein] reductase"/>
    <property type="match status" value="1"/>
</dbReference>
<dbReference type="PANTHER" id="PTHR42760:SF40">
    <property type="entry name" value="3-OXOACYL-[ACYL-CARRIER-PROTEIN] REDUCTASE, CHLOROPLASTIC"/>
    <property type="match status" value="1"/>
</dbReference>
<dbReference type="PRINTS" id="PR00081">
    <property type="entry name" value="GDHRDH"/>
</dbReference>
<dbReference type="Pfam" id="PF13561">
    <property type="entry name" value="adh_short_C2"/>
    <property type="match status" value="1"/>
</dbReference>
<dbReference type="OrthoDB" id="9804774at2"/>
<dbReference type="Proteomes" id="UP000282977">
    <property type="component" value="Unassembled WGS sequence"/>
</dbReference>
<accession>A0A437J476</accession>
<dbReference type="AlphaFoldDB" id="A0A437J476"/>
<evidence type="ECO:0000256" key="1">
    <source>
        <dbReference type="ARBA" id="ARBA00006484"/>
    </source>
</evidence>
<dbReference type="SUPFAM" id="SSF51735">
    <property type="entry name" value="NAD(P)-binding Rossmann-fold domains"/>
    <property type="match status" value="1"/>
</dbReference>
<keyword evidence="2" id="KW-0560">Oxidoreductase</keyword>
<dbReference type="NCBIfam" id="NF009466">
    <property type="entry name" value="PRK12826.1-2"/>
    <property type="match status" value="1"/>
</dbReference>
<protein>
    <submittedName>
        <fullName evidence="3">3-oxoacyl-ACP reductase FabG</fullName>
    </submittedName>
</protein>
<dbReference type="PRINTS" id="PR00080">
    <property type="entry name" value="SDRFAMILY"/>
</dbReference>
<proteinExistence type="inferred from homology"/>
<keyword evidence="4" id="KW-1185">Reference proteome</keyword>
<dbReference type="GO" id="GO:0016616">
    <property type="term" value="F:oxidoreductase activity, acting on the CH-OH group of donors, NAD or NADP as acceptor"/>
    <property type="evidence" value="ECO:0007669"/>
    <property type="project" value="TreeGrafter"/>
</dbReference>
<name>A0A437J476_9SPHN</name>
<evidence type="ECO:0000313" key="4">
    <source>
        <dbReference type="Proteomes" id="UP000282977"/>
    </source>
</evidence>
<dbReference type="EMBL" id="RZUL01000007">
    <property type="protein sequence ID" value="RVT39431.1"/>
    <property type="molecule type" value="Genomic_DNA"/>
</dbReference>
<evidence type="ECO:0000256" key="2">
    <source>
        <dbReference type="ARBA" id="ARBA00023002"/>
    </source>
</evidence>
<dbReference type="InterPro" id="IPR036291">
    <property type="entry name" value="NAD(P)-bd_dom_sf"/>
</dbReference>
<dbReference type="PANTHER" id="PTHR42760">
    <property type="entry name" value="SHORT-CHAIN DEHYDROGENASES/REDUCTASES FAMILY MEMBER"/>
    <property type="match status" value="1"/>
</dbReference>
<dbReference type="PROSITE" id="PS00061">
    <property type="entry name" value="ADH_SHORT"/>
    <property type="match status" value="1"/>
</dbReference>
<comment type="caution">
    <text evidence="3">The sequence shown here is derived from an EMBL/GenBank/DDBJ whole genome shotgun (WGS) entry which is preliminary data.</text>
</comment>